<sequence length="240" mass="24660">MSLPNTIYAASAMAPHKTLYTTAKYDEGQKLEYADSRKFRFALAGELLVKGEILQGVDSTAENDLTPVAAAIGATTISVTLGNAAVADYFKGGYAYVDVTPALGDTYKIGAHDAFTAASGQLIPLAGDETVLVAITSTSRISLVRNPWKGVITLATTPTAWVAGVAVSLIPSAEWGWVQTGGPCAVMSGGTDGEGLAFGASDDTAGTGLAADADTEFVIGCVMQTGPAADRVELVFLTID</sequence>
<organism evidence="1">
    <name type="scientific">marine sediment metagenome</name>
    <dbReference type="NCBI Taxonomy" id="412755"/>
    <lineage>
        <taxon>unclassified sequences</taxon>
        <taxon>metagenomes</taxon>
        <taxon>ecological metagenomes</taxon>
    </lineage>
</organism>
<dbReference type="AlphaFoldDB" id="A0A0F9SR40"/>
<proteinExistence type="predicted"/>
<name>A0A0F9SR40_9ZZZZ</name>
<accession>A0A0F9SR40</accession>
<protein>
    <submittedName>
        <fullName evidence="1">Uncharacterized protein</fullName>
    </submittedName>
</protein>
<evidence type="ECO:0000313" key="1">
    <source>
        <dbReference type="EMBL" id="KKN31648.1"/>
    </source>
</evidence>
<comment type="caution">
    <text evidence="1">The sequence shown here is derived from an EMBL/GenBank/DDBJ whole genome shotgun (WGS) entry which is preliminary data.</text>
</comment>
<dbReference type="EMBL" id="LAZR01002312">
    <property type="protein sequence ID" value="KKN31648.1"/>
    <property type="molecule type" value="Genomic_DNA"/>
</dbReference>
<reference evidence="1" key="1">
    <citation type="journal article" date="2015" name="Nature">
        <title>Complex archaea that bridge the gap between prokaryotes and eukaryotes.</title>
        <authorList>
            <person name="Spang A."/>
            <person name="Saw J.H."/>
            <person name="Jorgensen S.L."/>
            <person name="Zaremba-Niedzwiedzka K."/>
            <person name="Martijn J."/>
            <person name="Lind A.E."/>
            <person name="van Eijk R."/>
            <person name="Schleper C."/>
            <person name="Guy L."/>
            <person name="Ettema T.J."/>
        </authorList>
    </citation>
    <scope>NUCLEOTIDE SEQUENCE</scope>
</reference>
<gene>
    <name evidence="1" type="ORF">LCGC14_0821970</name>
</gene>